<accession>A0A9Q9B053</accession>
<evidence type="ECO:0000313" key="2">
    <source>
        <dbReference type="Proteomes" id="UP001056384"/>
    </source>
</evidence>
<proteinExistence type="predicted"/>
<dbReference type="Proteomes" id="UP001056384">
    <property type="component" value="Chromosome 11"/>
</dbReference>
<reference evidence="1" key="1">
    <citation type="submission" date="2022-06" db="EMBL/GenBank/DDBJ databases">
        <title>Complete genome sequences of two strains of the flax pathogen Septoria linicola.</title>
        <authorList>
            <person name="Lapalu N."/>
            <person name="Simon A."/>
            <person name="Demenou B."/>
            <person name="Paumier D."/>
            <person name="Guillot M.-P."/>
            <person name="Gout L."/>
            <person name="Valade R."/>
        </authorList>
    </citation>
    <scope>NUCLEOTIDE SEQUENCE</scope>
    <source>
        <strain evidence="1">SE15195</strain>
    </source>
</reference>
<dbReference type="AlphaFoldDB" id="A0A9Q9B053"/>
<protein>
    <submittedName>
        <fullName evidence="1">Uncharacterized protein</fullName>
    </submittedName>
</protein>
<gene>
    <name evidence="1" type="ORF">Slin15195_G117530</name>
</gene>
<sequence>MNAPLAPDHDAYWRLGTYETKSRSVLLQELQAKGYTFRSGISKSELVEVQQRLDRGLLHYGDKRITDKELLHFTENRRLLKPTANNRKAMVSVLMGGDETRVFERFVELPPELRERIYKLHISTFPEYLFNPTQPPITRCCKMLRREALPVFYDLTIFDMWLFFCTDGFQVGDDTSRALLRPCPSTSQFLQAMALHSTRTIRLRRFKMHIRASSMQQMLKGEGKSIVGITYEAQLAKKKKKHWSFSYAAGSLLKPSSSFKDRHSQRFGEHTYQTKSFSMNDIYRIRKAIEVALL</sequence>
<keyword evidence="2" id="KW-1185">Reference proteome</keyword>
<organism evidence="1 2">
    <name type="scientific">Septoria linicola</name>
    <dbReference type="NCBI Taxonomy" id="215465"/>
    <lineage>
        <taxon>Eukaryota</taxon>
        <taxon>Fungi</taxon>
        <taxon>Dikarya</taxon>
        <taxon>Ascomycota</taxon>
        <taxon>Pezizomycotina</taxon>
        <taxon>Dothideomycetes</taxon>
        <taxon>Dothideomycetidae</taxon>
        <taxon>Mycosphaerellales</taxon>
        <taxon>Mycosphaerellaceae</taxon>
        <taxon>Septoria</taxon>
    </lineage>
</organism>
<dbReference type="EMBL" id="CP099428">
    <property type="protein sequence ID" value="USW58434.1"/>
    <property type="molecule type" value="Genomic_DNA"/>
</dbReference>
<name>A0A9Q9B053_9PEZI</name>
<evidence type="ECO:0000313" key="1">
    <source>
        <dbReference type="EMBL" id="USW58434.1"/>
    </source>
</evidence>